<feature type="signal peptide" evidence="4">
    <location>
        <begin position="1"/>
        <end position="24"/>
    </location>
</feature>
<feature type="domain" description="Periplasmic binding protein" evidence="5">
    <location>
        <begin position="77"/>
        <end position="326"/>
    </location>
</feature>
<accession>A0ABV7F0P1</accession>
<dbReference type="RefSeq" id="WP_390331270.1">
    <property type="nucleotide sequence ID" value="NZ_JBHRTP010000019.1"/>
</dbReference>
<evidence type="ECO:0000259" key="5">
    <source>
        <dbReference type="Pfam" id="PF13407"/>
    </source>
</evidence>
<dbReference type="EMBL" id="JBHRTP010000019">
    <property type="protein sequence ID" value="MFC3107786.1"/>
    <property type="molecule type" value="Genomic_DNA"/>
</dbReference>
<evidence type="ECO:0000256" key="1">
    <source>
        <dbReference type="ARBA" id="ARBA00004196"/>
    </source>
</evidence>
<gene>
    <name evidence="6" type="ORF">ACFOFO_07395</name>
</gene>
<dbReference type="PANTHER" id="PTHR46847">
    <property type="entry name" value="D-ALLOSE-BINDING PERIPLASMIC PROTEIN-RELATED"/>
    <property type="match status" value="1"/>
</dbReference>
<proteinExistence type="inferred from homology"/>
<keyword evidence="7" id="KW-1185">Reference proteome</keyword>
<dbReference type="InterPro" id="IPR028082">
    <property type="entry name" value="Peripla_BP_I"/>
</dbReference>
<sequence>MKITTFSRLAAMLAVLGLSIPAFAEDDATLFMSRANARIAKAMRFQNRWDGPTTGVKISQKRNVILIGSDLHDPSQSSIASGVKEAAQTAGWNLMTIDCWGSTSRHAEAFSRALALNPDGIVVAGIDTAAIGKELAAAAKKKIPVVGWHASPKPGPAAGLFANVNTDPKEAAQIAALLGVVESKGKSGIVIFTDSSNVYAMAKSNEIVSIIKQCQTCSLLAVEDLPLADAPKKMPDVLAALVKRFGKKWTQTIASSDQYLDLMATPAASATLAGNSPQAISAGDGSELSYRRIRDKNLQIGTVPEPFQMQGWQLLDELNRAIAGEKPSGYENQSYLVTASNISYHGGAKNNFDPDNGYRAEYKKIWMK</sequence>
<reference evidence="7" key="1">
    <citation type="journal article" date="2019" name="Int. J. Syst. Evol. Microbiol.">
        <title>The Global Catalogue of Microorganisms (GCM) 10K type strain sequencing project: providing services to taxonomists for standard genome sequencing and annotation.</title>
        <authorList>
            <consortium name="The Broad Institute Genomics Platform"/>
            <consortium name="The Broad Institute Genome Sequencing Center for Infectious Disease"/>
            <person name="Wu L."/>
            <person name="Ma J."/>
        </authorList>
    </citation>
    <scope>NUCLEOTIDE SEQUENCE [LARGE SCALE GENOMIC DNA]</scope>
    <source>
        <strain evidence="7">KCTC 42986</strain>
    </source>
</reference>
<dbReference type="Gene3D" id="3.40.50.2300">
    <property type="match status" value="2"/>
</dbReference>
<keyword evidence="3 4" id="KW-0732">Signal</keyword>
<dbReference type="PANTHER" id="PTHR46847:SF1">
    <property type="entry name" value="D-ALLOSE-BINDING PERIPLASMIC PROTEIN-RELATED"/>
    <property type="match status" value="1"/>
</dbReference>
<protein>
    <submittedName>
        <fullName evidence="6">Substrate-binding domain-containing protein</fullName>
    </submittedName>
</protein>
<comment type="similarity">
    <text evidence="2">Belongs to the bacterial solute-binding protein 2 family.</text>
</comment>
<dbReference type="Pfam" id="PF13407">
    <property type="entry name" value="Peripla_BP_4"/>
    <property type="match status" value="1"/>
</dbReference>
<evidence type="ECO:0000256" key="2">
    <source>
        <dbReference type="ARBA" id="ARBA00007639"/>
    </source>
</evidence>
<evidence type="ECO:0000256" key="3">
    <source>
        <dbReference type="ARBA" id="ARBA00022729"/>
    </source>
</evidence>
<evidence type="ECO:0000313" key="7">
    <source>
        <dbReference type="Proteomes" id="UP001595530"/>
    </source>
</evidence>
<evidence type="ECO:0000256" key="4">
    <source>
        <dbReference type="SAM" id="SignalP"/>
    </source>
</evidence>
<dbReference type="Proteomes" id="UP001595530">
    <property type="component" value="Unassembled WGS sequence"/>
</dbReference>
<feature type="chain" id="PRO_5045612713" evidence="4">
    <location>
        <begin position="25"/>
        <end position="368"/>
    </location>
</feature>
<comment type="caution">
    <text evidence="6">The sequence shown here is derived from an EMBL/GenBank/DDBJ whole genome shotgun (WGS) entry which is preliminary data.</text>
</comment>
<dbReference type="InterPro" id="IPR025997">
    <property type="entry name" value="SBP_2_dom"/>
</dbReference>
<name>A0ABV7F0P1_9BURK</name>
<organism evidence="6 7">
    <name type="scientific">Undibacterium arcticum</name>
    <dbReference type="NCBI Taxonomy" id="1762892"/>
    <lineage>
        <taxon>Bacteria</taxon>
        <taxon>Pseudomonadati</taxon>
        <taxon>Pseudomonadota</taxon>
        <taxon>Betaproteobacteria</taxon>
        <taxon>Burkholderiales</taxon>
        <taxon>Oxalobacteraceae</taxon>
        <taxon>Undibacterium</taxon>
    </lineage>
</organism>
<evidence type="ECO:0000313" key="6">
    <source>
        <dbReference type="EMBL" id="MFC3107786.1"/>
    </source>
</evidence>
<dbReference type="SUPFAM" id="SSF53822">
    <property type="entry name" value="Periplasmic binding protein-like I"/>
    <property type="match status" value="1"/>
</dbReference>
<comment type="subcellular location">
    <subcellularLocation>
        <location evidence="1">Cell envelope</location>
    </subcellularLocation>
</comment>